<comment type="domain">
    <text evidence="10">Consists of 16-stranded beta-barrel sheets, with large surface-exposed loops, that form a transmembrane pore at the center of each barrel. The pore is partially ocluded by a peptide loop that folds into the pore lumen.</text>
</comment>
<comment type="similarity">
    <text evidence="1 10">Belongs to the alphaproteobacteria porin family.</text>
</comment>
<keyword evidence="5 10" id="KW-0732">Signal</keyword>
<evidence type="ECO:0000256" key="7">
    <source>
        <dbReference type="ARBA" id="ARBA00023114"/>
    </source>
</evidence>
<dbReference type="GO" id="GO:0046930">
    <property type="term" value="C:pore complex"/>
    <property type="evidence" value="ECO:0007669"/>
    <property type="project" value="UniProtKB-KW"/>
</dbReference>
<dbReference type="AlphaFoldDB" id="Q1YEJ5"/>
<dbReference type="Proteomes" id="UP000000321">
    <property type="component" value="Unassembled WGS sequence"/>
</dbReference>
<comment type="caution">
    <text evidence="11">The sequence shown here is derived from an EMBL/GenBank/DDBJ whole genome shotgun (WGS) entry which is preliminary data.</text>
</comment>
<sequence>MTGGQDMNIKSLLLGSAAALVAVSGARAADVIMPVAPEPVDYVRVCDVYGTGFYYIPGTETCLSINGYVRFQYNVAGGIEDDFGNDLLTNSDGDNYQAGSVVRVRLNFDAREETELGTLRAYARVQAQNAGGAYSNDASYNMDMGFIQLGGLTMGYLDTLWTEGDGLLTDTDLPVGDYQTNRISYTYAANGFTAALSLEDDATGNFAPDVVGRLAYAGGWGSVYLAGSYDEQVDGRLLTPASFTAAAASGLQVNSAGVIVPASATFVSGIDPTTDDGAFALKAGLSLTDLIAADSELKIEGSYAFDPSSYSTIGLFSNRATLGTQLDLLTGTLPVEWQIGAGYAQQFGKLGVAVSGVYGETFDTYRYTNATTFSNRGDGEYYKLVGNVGYEITNNFDMLAEISYANIDFDGQNGFVDNSLDQTAGFLRFVRSF</sequence>
<evidence type="ECO:0000256" key="4">
    <source>
        <dbReference type="ARBA" id="ARBA00022692"/>
    </source>
</evidence>
<evidence type="ECO:0000256" key="3">
    <source>
        <dbReference type="ARBA" id="ARBA00022452"/>
    </source>
</evidence>
<name>Q1YEJ5_AURMS</name>
<evidence type="ECO:0000256" key="9">
    <source>
        <dbReference type="ARBA" id="ARBA00023237"/>
    </source>
</evidence>
<dbReference type="GO" id="GO:0009279">
    <property type="term" value="C:cell outer membrane"/>
    <property type="evidence" value="ECO:0007669"/>
    <property type="project" value="UniProtKB-SubCell"/>
</dbReference>
<keyword evidence="6 10" id="KW-0406">Ion transport</keyword>
<evidence type="ECO:0000256" key="8">
    <source>
        <dbReference type="ARBA" id="ARBA00023136"/>
    </source>
</evidence>
<protein>
    <recommendedName>
        <fullName evidence="10">Porin</fullName>
    </recommendedName>
</protein>
<organism evidence="11 12">
    <name type="scientific">Aurantimonas manganoxydans (strain ATCC BAA-1229 / DSM 21871 / SI85-9A1)</name>
    <dbReference type="NCBI Taxonomy" id="287752"/>
    <lineage>
        <taxon>Bacteria</taxon>
        <taxon>Pseudomonadati</taxon>
        <taxon>Pseudomonadota</taxon>
        <taxon>Alphaproteobacteria</taxon>
        <taxon>Hyphomicrobiales</taxon>
        <taxon>Aurantimonadaceae</taxon>
        <taxon>Aurantimonas</taxon>
    </lineage>
</organism>
<keyword evidence="9 10" id="KW-0998">Cell outer membrane</keyword>
<evidence type="ECO:0000256" key="10">
    <source>
        <dbReference type="RuleBase" id="RU364005"/>
    </source>
</evidence>
<feature type="signal peptide" evidence="10">
    <location>
        <begin position="1"/>
        <end position="28"/>
    </location>
</feature>
<keyword evidence="12" id="KW-1185">Reference proteome</keyword>
<keyword evidence="7 10" id="KW-0626">Porin</keyword>
<evidence type="ECO:0000313" key="11">
    <source>
        <dbReference type="EMBL" id="EAS48596.1"/>
    </source>
</evidence>
<evidence type="ECO:0000313" key="12">
    <source>
        <dbReference type="Proteomes" id="UP000000321"/>
    </source>
</evidence>
<keyword evidence="3 10" id="KW-1134">Transmembrane beta strand</keyword>
<proteinExistence type="inferred from homology"/>
<reference evidence="11 12" key="1">
    <citation type="journal article" date="2008" name="Appl. Environ. Microbiol.">
        <title>Genomic insights into Mn(II) oxidation by the marine alphaproteobacterium Aurantimonas sp. strain SI85-9A1.</title>
        <authorList>
            <person name="Dick G.J."/>
            <person name="Podell S."/>
            <person name="Johnson H.A."/>
            <person name="Rivera-Espinoza Y."/>
            <person name="Bernier-Latmani R."/>
            <person name="McCarthy J.K."/>
            <person name="Torpey J.W."/>
            <person name="Clement B.G."/>
            <person name="Gaasterland T."/>
            <person name="Tebo B.M."/>
        </authorList>
    </citation>
    <scope>NUCLEOTIDE SEQUENCE [LARGE SCALE GENOMIC DNA]</scope>
    <source>
        <strain evidence="11 12">SI85-9A1</strain>
    </source>
</reference>
<dbReference type="GO" id="GO:0015288">
    <property type="term" value="F:porin activity"/>
    <property type="evidence" value="ECO:0007669"/>
    <property type="project" value="UniProtKB-KW"/>
</dbReference>
<keyword evidence="8 10" id="KW-0472">Membrane</keyword>
<dbReference type="Pfam" id="PF02530">
    <property type="entry name" value="Porin_2"/>
    <property type="match status" value="1"/>
</dbReference>
<dbReference type="BioCyc" id="AURANTIMONAS:SI859A1_01080-MONOMER"/>
<dbReference type="InterPro" id="IPR003684">
    <property type="entry name" value="Porin_alphabac"/>
</dbReference>
<comment type="subcellular location">
    <subcellularLocation>
        <location evidence="10">Cell outer membrane</location>
        <topology evidence="10">Multi-pass membrane protein</topology>
    </subcellularLocation>
</comment>
<evidence type="ECO:0000256" key="2">
    <source>
        <dbReference type="ARBA" id="ARBA00022448"/>
    </source>
</evidence>
<gene>
    <name evidence="11" type="ORF">SI859A1_01080</name>
</gene>
<evidence type="ECO:0000256" key="1">
    <source>
        <dbReference type="ARBA" id="ARBA00009521"/>
    </source>
</evidence>
<keyword evidence="4 10" id="KW-0812">Transmembrane</keyword>
<comment type="function">
    <text evidence="10">Forms passive diffusion pores that allow small molecular weight hydrophilic materials across the outer membrane.</text>
</comment>
<dbReference type="GO" id="GO:0006811">
    <property type="term" value="P:monoatomic ion transport"/>
    <property type="evidence" value="ECO:0007669"/>
    <property type="project" value="UniProtKB-KW"/>
</dbReference>
<dbReference type="EMBL" id="AAPJ01000008">
    <property type="protein sequence ID" value="EAS48596.1"/>
    <property type="molecule type" value="Genomic_DNA"/>
</dbReference>
<dbReference type="HOGENOM" id="CLU_044836_1_0_5"/>
<feature type="chain" id="PRO_5009368611" description="Porin" evidence="10">
    <location>
        <begin position="29"/>
        <end position="433"/>
    </location>
</feature>
<evidence type="ECO:0000256" key="6">
    <source>
        <dbReference type="ARBA" id="ARBA00023065"/>
    </source>
</evidence>
<evidence type="ECO:0000256" key="5">
    <source>
        <dbReference type="ARBA" id="ARBA00022729"/>
    </source>
</evidence>
<keyword evidence="2 10" id="KW-0813">Transport</keyword>
<accession>Q1YEJ5</accession>